<keyword evidence="2" id="KW-1185">Reference proteome</keyword>
<proteinExistence type="predicted"/>
<evidence type="ECO:0000313" key="2">
    <source>
        <dbReference type="Proteomes" id="UP001153069"/>
    </source>
</evidence>
<dbReference type="EMBL" id="CAICTM010002496">
    <property type="protein sequence ID" value="CAB9529417.1"/>
    <property type="molecule type" value="Genomic_DNA"/>
</dbReference>
<gene>
    <name evidence="1" type="ORF">SEMRO_2498_G329371.1</name>
</gene>
<sequence length="216" mass="24459">MESSNLVIPGMDFGHRYANRLSRGHHKTMYSAPKKFAHSVLCAMVVAYESTKPSKAMASAIAIFNDNAEDMLYSMNADPQDRAKICESFRKKIPLLTYFLDENNEHPGMRSEQGVVLLEKKTNRVLPIRENIPKLVEPYKPWIREQLASKKKPESLATQKGVESLRALGMYGARRLLQPCRNPTCITHVSLYTFARTDVMRAGCTRTGEHPHPGLR</sequence>
<dbReference type="AlphaFoldDB" id="A0A9N8EWF2"/>
<name>A0A9N8EWF2_9STRA</name>
<organism evidence="1 2">
    <name type="scientific">Seminavis robusta</name>
    <dbReference type="NCBI Taxonomy" id="568900"/>
    <lineage>
        <taxon>Eukaryota</taxon>
        <taxon>Sar</taxon>
        <taxon>Stramenopiles</taxon>
        <taxon>Ochrophyta</taxon>
        <taxon>Bacillariophyta</taxon>
        <taxon>Bacillariophyceae</taxon>
        <taxon>Bacillariophycidae</taxon>
        <taxon>Naviculales</taxon>
        <taxon>Naviculaceae</taxon>
        <taxon>Seminavis</taxon>
    </lineage>
</organism>
<dbReference type="Proteomes" id="UP001153069">
    <property type="component" value="Unassembled WGS sequence"/>
</dbReference>
<accession>A0A9N8EWF2</accession>
<comment type="caution">
    <text evidence="1">The sequence shown here is derived from an EMBL/GenBank/DDBJ whole genome shotgun (WGS) entry which is preliminary data.</text>
</comment>
<reference evidence="1" key="1">
    <citation type="submission" date="2020-06" db="EMBL/GenBank/DDBJ databases">
        <authorList>
            <consortium name="Plant Systems Biology data submission"/>
        </authorList>
    </citation>
    <scope>NUCLEOTIDE SEQUENCE</scope>
    <source>
        <strain evidence="1">D6</strain>
    </source>
</reference>
<protein>
    <submittedName>
        <fullName evidence="1">Uncharacterized protein</fullName>
    </submittedName>
</protein>
<evidence type="ECO:0000313" key="1">
    <source>
        <dbReference type="EMBL" id="CAB9529417.1"/>
    </source>
</evidence>